<feature type="binding site" evidence="6">
    <location>
        <position position="219"/>
    </location>
    <ligand>
        <name>Mo-molybdopterin</name>
        <dbReference type="ChEBI" id="CHEBI:71302"/>
    </ligand>
</feature>
<evidence type="ECO:0000256" key="4">
    <source>
        <dbReference type="ARBA" id="ARBA00022764"/>
    </source>
</evidence>
<comment type="caution">
    <text evidence="8">The sequence shown here is derived from an EMBL/GenBank/DDBJ whole genome shotgun (WGS) entry which is preliminary data.</text>
</comment>
<dbReference type="Proteomes" id="UP000182661">
    <property type="component" value="Unassembled WGS sequence"/>
</dbReference>
<dbReference type="AlphaFoldDB" id="A0A657LT48"/>
<dbReference type="EMBL" id="LSRP01000081">
    <property type="protein sequence ID" value="OJF97650.1"/>
    <property type="molecule type" value="Genomic_DNA"/>
</dbReference>
<dbReference type="Gene3D" id="3.90.420.10">
    <property type="entry name" value="Oxidoreductase, molybdopterin-binding domain"/>
    <property type="match status" value="1"/>
</dbReference>
<comment type="catalytic activity">
    <reaction evidence="6">
        <text>L-methionyl-[protein] + a quinone + H2O = L-methionyl-(R)-S-oxide-[protein] + a quinol</text>
        <dbReference type="Rhea" id="RHEA:51296"/>
        <dbReference type="Rhea" id="RHEA-COMP:12313"/>
        <dbReference type="Rhea" id="RHEA-COMP:12314"/>
        <dbReference type="ChEBI" id="CHEBI:15377"/>
        <dbReference type="ChEBI" id="CHEBI:16044"/>
        <dbReference type="ChEBI" id="CHEBI:24646"/>
        <dbReference type="ChEBI" id="CHEBI:45764"/>
        <dbReference type="ChEBI" id="CHEBI:132124"/>
    </reaction>
</comment>
<feature type="binding site" evidence="6">
    <location>
        <position position="129"/>
    </location>
    <ligand>
        <name>Mo-molybdopterin</name>
        <dbReference type="ChEBI" id="CHEBI:71302"/>
    </ligand>
    <ligandPart>
        <name>Mo</name>
        <dbReference type="ChEBI" id="CHEBI:28685"/>
    </ligandPart>
</feature>
<keyword evidence="2 6" id="KW-0479">Metal-binding</keyword>
<feature type="binding site" evidence="6">
    <location>
        <position position="71"/>
    </location>
    <ligand>
        <name>Mo-molybdopterin</name>
        <dbReference type="ChEBI" id="CHEBI:71302"/>
    </ligand>
</feature>
<dbReference type="GO" id="GO:0043546">
    <property type="term" value="F:molybdopterin cofactor binding"/>
    <property type="evidence" value="ECO:0007669"/>
    <property type="project" value="UniProtKB-UniRule"/>
</dbReference>
<evidence type="ECO:0000256" key="2">
    <source>
        <dbReference type="ARBA" id="ARBA00022723"/>
    </source>
</evidence>
<reference evidence="8 9" key="1">
    <citation type="submission" date="2016-02" db="EMBL/GenBank/DDBJ databases">
        <title>Genome sequencing of a beta-galactosidase producing bacteria Rhizobium sp. 59.</title>
        <authorList>
            <person name="Wang D."/>
            <person name="Kot W."/>
            <person name="Qin Y."/>
            <person name="Hansen L."/>
            <person name="Naqvi K."/>
            <person name="Rensing C."/>
        </authorList>
    </citation>
    <scope>NUCLEOTIDE SEQUENCE [LARGE SCALE GENOMIC DNA]</scope>
    <source>
        <strain evidence="8 9">59</strain>
    </source>
</reference>
<sequence length="315" mass="35061">MPAYRPPRIAASEITPNAVYLQRREFLAAGAFGAMSLLSTHRSEAAALSTVSSAYKVDETPTSREDVTTYNNYYEFGLDKADPAALSGDFKPLPWAIKVDGMVGKPGTFDLEQLLKDFPIEDRTYRMRCVEGWSMVIPWNGFPLAALLDKVEPLGSAKYVAFETVVRPEEMPGQKSVFQSLPWPYVEGLRLDEARHPLALLAVGLYGETLPNQNGAPIRLVVPWKYGFKGIKSIVRITLTDTQPVNTWQAANAREYGFYANVNPAVDHPRWSQATERRIGESGFFNAGRHPTLPFNGYADEVASLYAGMDLRTNF</sequence>
<evidence type="ECO:0000256" key="1">
    <source>
        <dbReference type="ARBA" id="ARBA00022505"/>
    </source>
</evidence>
<proteinExistence type="inferred from homology"/>
<keyword evidence="1 6" id="KW-0500">Molybdenum</keyword>
<evidence type="ECO:0000256" key="5">
    <source>
        <dbReference type="ARBA" id="ARBA00023002"/>
    </source>
</evidence>
<evidence type="ECO:0000313" key="9">
    <source>
        <dbReference type="Proteomes" id="UP000182661"/>
    </source>
</evidence>
<dbReference type="InterPro" id="IPR022867">
    <property type="entry name" value="MsrP"/>
</dbReference>
<feature type="binding site" evidence="6">
    <location>
        <begin position="74"/>
        <end position="75"/>
    </location>
    <ligand>
        <name>Mo-molybdopterin</name>
        <dbReference type="ChEBI" id="CHEBI:71302"/>
    </ligand>
</feature>
<comment type="catalytic activity">
    <reaction evidence="6">
        <text>L-methionyl-[protein] + a quinone + H2O = L-methionyl-(S)-S-oxide-[protein] + a quinol</text>
        <dbReference type="Rhea" id="RHEA:51292"/>
        <dbReference type="Rhea" id="RHEA-COMP:12313"/>
        <dbReference type="Rhea" id="RHEA-COMP:12315"/>
        <dbReference type="ChEBI" id="CHEBI:15377"/>
        <dbReference type="ChEBI" id="CHEBI:16044"/>
        <dbReference type="ChEBI" id="CHEBI:24646"/>
        <dbReference type="ChEBI" id="CHEBI:44120"/>
        <dbReference type="ChEBI" id="CHEBI:132124"/>
    </reaction>
</comment>
<gene>
    <name evidence="6" type="primary">msrP</name>
    <name evidence="8" type="ORF">AX760_16320</name>
</gene>
<name>A0A657LT48_9HYPH</name>
<comment type="cofactor">
    <cofactor evidence="6">
        <name>Mo-molybdopterin</name>
        <dbReference type="ChEBI" id="CHEBI:71302"/>
    </cofactor>
    <text evidence="6">Binds 1 Mo-molybdopterin (Mo-MPT) cofactor per subunit.</text>
</comment>
<dbReference type="EC" id="1.8.5.-" evidence="6"/>
<feature type="domain" description="Oxidoreductase molybdopterin-binding" evidence="7">
    <location>
        <begin position="92"/>
        <end position="248"/>
    </location>
</feature>
<dbReference type="InterPro" id="IPR000572">
    <property type="entry name" value="OxRdtase_Mopterin-bd_dom"/>
</dbReference>
<dbReference type="GO" id="GO:0046872">
    <property type="term" value="F:metal ion binding"/>
    <property type="evidence" value="ECO:0007669"/>
    <property type="project" value="UniProtKB-KW"/>
</dbReference>
<dbReference type="PANTHER" id="PTHR43032">
    <property type="entry name" value="PROTEIN-METHIONINE-SULFOXIDE REDUCTASE"/>
    <property type="match status" value="1"/>
</dbReference>
<dbReference type="GO" id="GO:0030091">
    <property type="term" value="P:protein repair"/>
    <property type="evidence" value="ECO:0007669"/>
    <property type="project" value="UniProtKB-UniRule"/>
</dbReference>
<evidence type="ECO:0000313" key="8">
    <source>
        <dbReference type="EMBL" id="OJF97650.1"/>
    </source>
</evidence>
<dbReference type="HAMAP" id="MF_01206">
    <property type="entry name" value="MsrP"/>
    <property type="match status" value="1"/>
</dbReference>
<keyword evidence="9" id="KW-1185">Reference proteome</keyword>
<keyword evidence="5 6" id="KW-0560">Oxidoreductase</keyword>
<evidence type="ECO:0000256" key="3">
    <source>
        <dbReference type="ARBA" id="ARBA00022729"/>
    </source>
</evidence>
<feature type="binding site" evidence="6">
    <location>
        <begin position="230"/>
        <end position="232"/>
    </location>
    <ligand>
        <name>Mo-molybdopterin</name>
        <dbReference type="ChEBI" id="CHEBI:71302"/>
    </ligand>
</feature>
<dbReference type="SUPFAM" id="SSF56524">
    <property type="entry name" value="Oxidoreductase molybdopterin-binding domain"/>
    <property type="match status" value="1"/>
</dbReference>
<dbReference type="GO" id="GO:0016672">
    <property type="term" value="F:oxidoreductase activity, acting on a sulfur group of donors, quinone or similar compound as acceptor"/>
    <property type="evidence" value="ECO:0007669"/>
    <property type="project" value="UniProtKB-UniRule"/>
</dbReference>
<evidence type="ECO:0000259" key="7">
    <source>
        <dbReference type="Pfam" id="PF00174"/>
    </source>
</evidence>
<dbReference type="RefSeq" id="WP_071832896.1">
    <property type="nucleotide sequence ID" value="NZ_LSRP01000081.1"/>
</dbReference>
<comment type="function">
    <text evidence="6">Part of the MsrPQ system that repairs oxidized periplasmic proteins containing methionine sulfoxide residues (Met-O), using respiratory chain electrons. Thus protects these proteins from oxidative-stress damage caused by reactive species of oxygen and chlorine generated by the host defense mechanisms. MsrPQ is essential for the maintenance of envelope integrity under bleach stress, rescuing a wide series of structurally unrelated periplasmic proteins from methionine oxidation. The catalytic subunit MsrP is non-stereospecific, being able to reduce both (R-) and (S-) diastereoisomers of methionine sulfoxide.</text>
</comment>
<organism evidence="8 9">
    <name type="scientific">Pararhizobium antarcticum</name>
    <dbReference type="NCBI Taxonomy" id="1798805"/>
    <lineage>
        <taxon>Bacteria</taxon>
        <taxon>Pseudomonadati</taxon>
        <taxon>Pseudomonadota</taxon>
        <taxon>Alphaproteobacteria</taxon>
        <taxon>Hyphomicrobiales</taxon>
        <taxon>Rhizobiaceae</taxon>
        <taxon>Rhizobium/Agrobacterium group</taxon>
        <taxon>Pararhizobium</taxon>
    </lineage>
</organism>
<feature type="binding site" evidence="6">
    <location>
        <position position="164"/>
    </location>
    <ligand>
        <name>Mo-molybdopterin</name>
        <dbReference type="ChEBI" id="CHEBI:71302"/>
    </ligand>
</feature>
<keyword evidence="3 6" id="KW-0732">Signal</keyword>
<evidence type="ECO:0000256" key="6">
    <source>
        <dbReference type="HAMAP-Rule" id="MF_01206"/>
    </source>
</evidence>
<dbReference type="InterPro" id="IPR036374">
    <property type="entry name" value="OxRdtase_Mopterin-bd_sf"/>
</dbReference>
<accession>A0A657LT48</accession>
<keyword evidence="4" id="KW-0574">Periplasm</keyword>
<dbReference type="NCBIfam" id="NF003767">
    <property type="entry name" value="PRK05363.1"/>
    <property type="match status" value="1"/>
</dbReference>
<dbReference type="OrthoDB" id="9795587at2"/>
<protein>
    <recommendedName>
        <fullName evidence="6">Protein-methionine-sulfoxide reductase catalytic subunit MsrP</fullName>
        <ecNumber evidence="6">1.8.5.-</ecNumber>
    </recommendedName>
</protein>
<comment type="subunit">
    <text evidence="6">Heterodimer of a catalytic subunit (MsrP) and a heme-binding subunit (MsrQ).</text>
</comment>
<dbReference type="PANTHER" id="PTHR43032:SF3">
    <property type="entry name" value="PROTEIN-METHIONINE-SULFOXIDE REDUCTASE CATALYTIC SUBUNIT MSRP"/>
    <property type="match status" value="1"/>
</dbReference>
<feature type="binding site" evidence="6">
    <location>
        <position position="214"/>
    </location>
    <ligand>
        <name>Mo-molybdopterin</name>
        <dbReference type="ChEBI" id="CHEBI:71302"/>
    </ligand>
</feature>
<dbReference type="Pfam" id="PF00174">
    <property type="entry name" value="Oxidored_molyb"/>
    <property type="match status" value="1"/>
</dbReference>
<comment type="similarity">
    <text evidence="6">Belongs to the MsrP family.</text>
</comment>